<sequence length="171" mass="19812">MRLFLTAKHWQIFIVLSIGYLLCNVDLDLGWPRDIRVALNITGFLISLVWHLAVGHGLYVFLPARVEMKYNLFVINWFVLIATYCAVLILSEGRGMIFRGVGAIPLFYFFYAFVHVLIFPGRLLRSIEMGKQAHFRDYILTVISMMIWPVGIWFVQPRINEIVMEQAGAEK</sequence>
<evidence type="ECO:0000313" key="2">
    <source>
        <dbReference type="EMBL" id="SHH22225.1"/>
    </source>
</evidence>
<dbReference type="EMBL" id="FQWQ01000002">
    <property type="protein sequence ID" value="SHH22225.1"/>
    <property type="molecule type" value="Genomic_DNA"/>
</dbReference>
<organism evidence="2 3">
    <name type="scientific">Chryseolinea serpens</name>
    <dbReference type="NCBI Taxonomy" id="947013"/>
    <lineage>
        <taxon>Bacteria</taxon>
        <taxon>Pseudomonadati</taxon>
        <taxon>Bacteroidota</taxon>
        <taxon>Cytophagia</taxon>
        <taxon>Cytophagales</taxon>
        <taxon>Fulvivirgaceae</taxon>
        <taxon>Chryseolinea</taxon>
    </lineage>
</organism>
<gene>
    <name evidence="2" type="ORF">SAMN04488109_3234</name>
</gene>
<accession>A0A1M5R782</accession>
<feature type="transmembrane region" description="Helical" evidence="1">
    <location>
        <begin position="97"/>
        <end position="118"/>
    </location>
</feature>
<keyword evidence="1" id="KW-0812">Transmembrane</keyword>
<evidence type="ECO:0000256" key="1">
    <source>
        <dbReference type="SAM" id="Phobius"/>
    </source>
</evidence>
<keyword evidence="3" id="KW-1185">Reference proteome</keyword>
<proteinExistence type="predicted"/>
<feature type="transmembrane region" description="Helical" evidence="1">
    <location>
        <begin position="138"/>
        <end position="155"/>
    </location>
</feature>
<name>A0A1M5R782_9BACT</name>
<evidence type="ECO:0000313" key="3">
    <source>
        <dbReference type="Proteomes" id="UP000184212"/>
    </source>
</evidence>
<dbReference type="Proteomes" id="UP000184212">
    <property type="component" value="Unassembled WGS sequence"/>
</dbReference>
<keyword evidence="1" id="KW-1133">Transmembrane helix</keyword>
<reference evidence="2 3" key="1">
    <citation type="submission" date="2016-11" db="EMBL/GenBank/DDBJ databases">
        <authorList>
            <person name="Jaros S."/>
            <person name="Januszkiewicz K."/>
            <person name="Wedrychowicz H."/>
        </authorList>
    </citation>
    <scope>NUCLEOTIDE SEQUENCE [LARGE SCALE GENOMIC DNA]</scope>
    <source>
        <strain evidence="2 3">DSM 24574</strain>
    </source>
</reference>
<protein>
    <submittedName>
        <fullName evidence="2">Uncharacterized protein</fullName>
    </submittedName>
</protein>
<feature type="transmembrane region" description="Helical" evidence="1">
    <location>
        <begin position="12"/>
        <end position="31"/>
    </location>
</feature>
<dbReference type="AlphaFoldDB" id="A0A1M5R782"/>
<keyword evidence="1" id="KW-0472">Membrane</keyword>
<dbReference type="OrthoDB" id="1442756at2"/>
<dbReference type="RefSeq" id="WP_073135958.1">
    <property type="nucleotide sequence ID" value="NZ_FQWQ01000002.1"/>
</dbReference>
<feature type="transmembrane region" description="Helical" evidence="1">
    <location>
        <begin position="73"/>
        <end position="91"/>
    </location>
</feature>
<feature type="transmembrane region" description="Helical" evidence="1">
    <location>
        <begin position="37"/>
        <end position="61"/>
    </location>
</feature>